<gene>
    <name evidence="5" type="ORF">PR048_018975</name>
</gene>
<dbReference type="SUPFAM" id="SSF101967">
    <property type="entry name" value="Adhesin YadA, collagen-binding domain"/>
    <property type="match status" value="1"/>
</dbReference>
<keyword evidence="1" id="KW-1015">Disulfide bond</keyword>
<feature type="transmembrane region" description="Helical" evidence="3">
    <location>
        <begin position="535"/>
        <end position="558"/>
    </location>
</feature>
<feature type="transmembrane region" description="Helical" evidence="3">
    <location>
        <begin position="598"/>
        <end position="624"/>
    </location>
</feature>
<keyword evidence="6" id="KW-1185">Reference proteome</keyword>
<feature type="transmembrane region" description="Helical" evidence="3">
    <location>
        <begin position="1553"/>
        <end position="1576"/>
    </location>
</feature>
<keyword evidence="3" id="KW-0812">Transmembrane</keyword>
<keyword evidence="3" id="KW-1133">Transmembrane helix</keyword>
<dbReference type="SUPFAM" id="SSF49854">
    <property type="entry name" value="Spermadhesin, CUB domain"/>
    <property type="match status" value="2"/>
</dbReference>
<dbReference type="InterPro" id="IPR053207">
    <property type="entry name" value="Non-NMDA_GluR_Accessory"/>
</dbReference>
<dbReference type="InterPro" id="IPR000859">
    <property type="entry name" value="CUB_dom"/>
</dbReference>
<evidence type="ECO:0000313" key="6">
    <source>
        <dbReference type="Proteomes" id="UP001159363"/>
    </source>
</evidence>
<comment type="caution">
    <text evidence="5">The sequence shown here is derived from an EMBL/GenBank/DDBJ whole genome shotgun (WGS) entry which is preliminary data.</text>
</comment>
<dbReference type="SMART" id="SM00192">
    <property type="entry name" value="LDLa"/>
    <property type="match status" value="1"/>
</dbReference>
<feature type="compositionally biased region" description="Basic residues" evidence="2">
    <location>
        <begin position="1582"/>
        <end position="1597"/>
    </location>
</feature>
<feature type="domain" description="DUF7805" evidence="4">
    <location>
        <begin position="982"/>
        <end position="1064"/>
    </location>
</feature>
<dbReference type="PANTHER" id="PTHR47537">
    <property type="entry name" value="CUBILIN"/>
    <property type="match status" value="1"/>
</dbReference>
<feature type="transmembrane region" description="Helical" evidence="3">
    <location>
        <begin position="564"/>
        <end position="586"/>
    </location>
</feature>
<dbReference type="EMBL" id="JARBHB010000007">
    <property type="protein sequence ID" value="KAJ8878397.1"/>
    <property type="molecule type" value="Genomic_DNA"/>
</dbReference>
<feature type="region of interest" description="Disordered" evidence="2">
    <location>
        <begin position="336"/>
        <end position="370"/>
    </location>
</feature>
<proteinExistence type="predicted"/>
<name>A0ABQ9H2A6_9NEOP</name>
<dbReference type="InterPro" id="IPR056707">
    <property type="entry name" value="DUF7805"/>
</dbReference>
<evidence type="ECO:0000256" key="3">
    <source>
        <dbReference type="SAM" id="Phobius"/>
    </source>
</evidence>
<feature type="region of interest" description="Disordered" evidence="2">
    <location>
        <begin position="1582"/>
        <end position="1624"/>
    </location>
</feature>
<feature type="region of interest" description="Disordered" evidence="2">
    <location>
        <begin position="703"/>
        <end position="727"/>
    </location>
</feature>
<evidence type="ECO:0000259" key="4">
    <source>
        <dbReference type="Pfam" id="PF25090"/>
    </source>
</evidence>
<protein>
    <recommendedName>
        <fullName evidence="4">DUF7805 domain-containing protein</fullName>
    </recommendedName>
</protein>
<evidence type="ECO:0000313" key="5">
    <source>
        <dbReference type="EMBL" id="KAJ8878397.1"/>
    </source>
</evidence>
<organism evidence="5 6">
    <name type="scientific">Dryococelus australis</name>
    <dbReference type="NCBI Taxonomy" id="614101"/>
    <lineage>
        <taxon>Eukaryota</taxon>
        <taxon>Metazoa</taxon>
        <taxon>Ecdysozoa</taxon>
        <taxon>Arthropoda</taxon>
        <taxon>Hexapoda</taxon>
        <taxon>Insecta</taxon>
        <taxon>Pterygota</taxon>
        <taxon>Neoptera</taxon>
        <taxon>Polyneoptera</taxon>
        <taxon>Phasmatodea</taxon>
        <taxon>Verophasmatodea</taxon>
        <taxon>Anareolatae</taxon>
        <taxon>Phasmatidae</taxon>
        <taxon>Eurycanthinae</taxon>
        <taxon>Dryococelus</taxon>
    </lineage>
</organism>
<dbReference type="InterPro" id="IPR011049">
    <property type="entry name" value="Serralysin-like_metalloprot_C"/>
</dbReference>
<keyword evidence="3" id="KW-0472">Membrane</keyword>
<evidence type="ECO:0000256" key="2">
    <source>
        <dbReference type="SAM" id="MobiDB-lite"/>
    </source>
</evidence>
<sequence length="1624" mass="177133">MYPRNVTCYLTVRQKAVPGCKHAMVAVRQESEHKMQIKRAVAVASLNKTGRSLRAWADCTGERDHLIFYDGVSTDDPVLVKFCGGDWLPRVVSRGPEMLVAFHSSPFSVPLHSAGLPSPLRGFELDVDVFFSDSDSLDYSRDPRRSVLAVVRSPSLRTLSWSPANNYTRGTTHHIRAHSVVKAIRGKESALEKNLRKKSLPLHAYILMGALSDIRPVKFDSKRSKKPYMEYTRCSRRPLVAQSVDGPPIWGAGGSGFESRASGGIVARELASHHGDSDSIPAGFAPGFSYVGIVLDDVACRRVFSGYSRFPRPCIPACPVMTGTYGSQLESPSLGMGLPRLGPPPPHSSENEAAPECKGEGNGRSPRNPPASGIVWYHSYLRRSGSDPVGDRHWFAVVSVLKTDLIIKDYVLFDSFALNTLQNKNGCEQYIYVPLRECKLPTSRGAVGRECGRLWVRIPGFLGDLPFIRPFIPALSQSPSSALKTSLLRAAQISSLTHSVSCSWPWTVCCRVAVFVVGGDVFVVGGDVFVVGVDVFVVGGDVFVVGVDVFVVGVDVFVVGVDVFVVGVDVFVVGVDVLVVGVDVFVVGVDVFVVGVDVFVVGVAVFVVGVDVLVVGVDVFVVGVDVFVVGVDVCEFWVNATSSDQLGEESWNRGRGRAGHVLSPRHTLPPNTTCTYRFWGKAGDLVWLYFVSYSHQPLLPRDPAASAAAEPPQAGAPPPPQPSADPAACSTRLRIWDGGGPDLGHLLGDHCDADPPRLCDHTSLGNATRATRPCSPRESYVSSGPALTLQHHTDDGTALHPAAFRLRYEFVDTRLGGEPWPGRRGEVLPCSRIFRRGRAGHFRSPRNVFLFGRGGAVNLSCSYRLEAGSGEKIRLTLHNASFGEEGGCSTEADPHTGRPRCSYGGGAPRTAELRIVEMPWKDVHVDRACLCDNATLSATGSRHLVFLSSSRVLEVQFAATRLGMAEDASQLYFHASWELVPAPDCPRRQRLRGSGGEVEFVSPPAGGADAYCEGVPWLVEAHENRSLFLLTWGTFLPLEPSHDEPARCHTKNRILLYSGRPARYCVSSILMVLQHDHVGDIQFEGIMGGSLLSREWPQYIQFSRLHFGYWFLLRAPSVYNTQQAPGYLATLQHTLLQVGELDKCERNERSSTIWPMYLFEIPSFGLAWAGAREHGKLSLRTRVLAGPSSRVAAVPGSQLKLPNLPFYVVSEESGQEGLTETYTLPTAHLRGGLPVNPHQHPTTQPNQAEDNVPTNNFMKTAHFDINYSIHTTKEGILSPPILSVSFICFKNPGRTLKRKTTYSKPPQYNWLVFTKVYSHVYSVSFICFKNPGRNKLTTIKQMYSRVCETNTYRTTEHPFWHVTALSASLFPRRLPRRLCRKEAGVDGSVCSCCRLMRVVCPAAPNARQFAVHVFSEEWFGAGGAAGSGVDGGSLYLQAPRPPSFLVEFVGRDPGLAALNWLEISRSRASLLQQLRAELGSGTSTTSGGAGAGADNDTSLPSDWECPHRCPELNACISSSLWCDGRINCPSGYDEDEAQCGARRGFLGLFPGGAFALLAGGASAVAVCLFLCALAAVRMRARHRRRQQRLGKKKKKKRRDGDSAGPRRVPTEELLLDPSGSTGSS</sequence>
<dbReference type="InterPro" id="IPR035914">
    <property type="entry name" value="Sperma_CUB_dom_sf"/>
</dbReference>
<feature type="compositionally biased region" description="Pro residues" evidence="2">
    <location>
        <begin position="714"/>
        <end position="723"/>
    </location>
</feature>
<feature type="domain" description="DUF7805" evidence="4">
    <location>
        <begin position="1394"/>
        <end position="1467"/>
    </location>
</feature>
<dbReference type="PANTHER" id="PTHR47537:SF8">
    <property type="entry name" value="CUB DOMAIN-CONTAINING PROTEIN"/>
    <property type="match status" value="1"/>
</dbReference>
<evidence type="ECO:0000256" key="1">
    <source>
        <dbReference type="ARBA" id="ARBA00023157"/>
    </source>
</evidence>
<dbReference type="InterPro" id="IPR002172">
    <property type="entry name" value="LDrepeatLR_classA_rpt"/>
</dbReference>
<reference evidence="5 6" key="1">
    <citation type="submission" date="2023-02" db="EMBL/GenBank/DDBJ databases">
        <title>LHISI_Scaffold_Assembly.</title>
        <authorList>
            <person name="Stuart O.P."/>
            <person name="Cleave R."/>
            <person name="Magrath M.J.L."/>
            <person name="Mikheyev A.S."/>
        </authorList>
    </citation>
    <scope>NUCLEOTIDE SEQUENCE [LARGE SCALE GENOMIC DNA]</scope>
    <source>
        <strain evidence="5">Daus_M_001</strain>
        <tissue evidence="5">Leg muscle</tissue>
    </source>
</reference>
<dbReference type="Proteomes" id="UP001159363">
    <property type="component" value="Chromosome 6"/>
</dbReference>
<dbReference type="CDD" id="cd00112">
    <property type="entry name" value="LDLa"/>
    <property type="match status" value="1"/>
</dbReference>
<dbReference type="CDD" id="cd00041">
    <property type="entry name" value="CUB"/>
    <property type="match status" value="1"/>
</dbReference>
<dbReference type="Gene3D" id="2.60.120.290">
    <property type="entry name" value="Spermadhesin, CUB domain"/>
    <property type="match status" value="2"/>
</dbReference>
<feature type="compositionally biased region" description="Low complexity" evidence="2">
    <location>
        <begin position="703"/>
        <end position="713"/>
    </location>
</feature>
<dbReference type="Pfam" id="PF25090">
    <property type="entry name" value="DUF7805"/>
    <property type="match status" value="2"/>
</dbReference>
<accession>A0ABQ9H2A6</accession>